<evidence type="ECO:0000313" key="3">
    <source>
        <dbReference type="Proteomes" id="UP001500013"/>
    </source>
</evidence>
<dbReference type="Pfam" id="PF12389">
    <property type="entry name" value="Peptidase_M73"/>
    <property type="match status" value="1"/>
</dbReference>
<evidence type="ECO:0008006" key="4">
    <source>
        <dbReference type="Google" id="ProtNLM"/>
    </source>
</evidence>
<dbReference type="EMBL" id="BAAAPU010000007">
    <property type="protein sequence ID" value="GAA1983310.1"/>
    <property type="molecule type" value="Genomic_DNA"/>
</dbReference>
<sequence length="174" mass="17477">MNRKILVPLATLLAAGSIAVGSGATFSSTTGNTISAVTAGTLTHSNSKDGQAIFNLTNMKPGDVLTGSLTLTNTGTLPALFSLTEVSSTNGFSASNLTLDIKDAAGGTPVFSGTFGGLADGAKNDLGTWAPGQAHTYVFTVKLSADATNAEQGKTASAVYSWSSVQDAAVTVNQ</sequence>
<gene>
    <name evidence="2" type="ORF">GCM10009817_25890</name>
</gene>
<organism evidence="2 3">
    <name type="scientific">Terrabacter lapilli</name>
    <dbReference type="NCBI Taxonomy" id="436231"/>
    <lineage>
        <taxon>Bacteria</taxon>
        <taxon>Bacillati</taxon>
        <taxon>Actinomycetota</taxon>
        <taxon>Actinomycetes</taxon>
        <taxon>Micrococcales</taxon>
        <taxon>Intrasporangiaceae</taxon>
        <taxon>Terrabacter</taxon>
    </lineage>
</organism>
<reference evidence="2 3" key="1">
    <citation type="journal article" date="2019" name="Int. J. Syst. Evol. Microbiol.">
        <title>The Global Catalogue of Microorganisms (GCM) 10K type strain sequencing project: providing services to taxonomists for standard genome sequencing and annotation.</title>
        <authorList>
            <consortium name="The Broad Institute Genomics Platform"/>
            <consortium name="The Broad Institute Genome Sequencing Center for Infectious Disease"/>
            <person name="Wu L."/>
            <person name="Ma J."/>
        </authorList>
    </citation>
    <scope>NUCLEOTIDE SEQUENCE [LARGE SCALE GENOMIC DNA]</scope>
    <source>
        <strain evidence="2 3">JCM 15628</strain>
    </source>
</reference>
<protein>
    <recommendedName>
        <fullName evidence="4">Camelysin-like metallo-endopeptidase</fullName>
    </recommendedName>
</protein>
<evidence type="ECO:0000256" key="1">
    <source>
        <dbReference type="SAM" id="SignalP"/>
    </source>
</evidence>
<dbReference type="Proteomes" id="UP001500013">
    <property type="component" value="Unassembled WGS sequence"/>
</dbReference>
<dbReference type="InterPro" id="IPR022121">
    <property type="entry name" value="Peptidase_M73_camelysin"/>
</dbReference>
<comment type="caution">
    <text evidence="2">The sequence shown here is derived from an EMBL/GenBank/DDBJ whole genome shotgun (WGS) entry which is preliminary data.</text>
</comment>
<feature type="signal peptide" evidence="1">
    <location>
        <begin position="1"/>
        <end position="19"/>
    </location>
</feature>
<name>A0ABN2SAW3_9MICO</name>
<evidence type="ECO:0000313" key="2">
    <source>
        <dbReference type="EMBL" id="GAA1983310.1"/>
    </source>
</evidence>
<proteinExistence type="predicted"/>
<keyword evidence="3" id="KW-1185">Reference proteome</keyword>
<keyword evidence="1" id="KW-0732">Signal</keyword>
<dbReference type="RefSeq" id="WP_344062997.1">
    <property type="nucleotide sequence ID" value="NZ_BAAAPU010000007.1"/>
</dbReference>
<feature type="chain" id="PRO_5046647297" description="Camelysin-like metallo-endopeptidase" evidence="1">
    <location>
        <begin position="20"/>
        <end position="174"/>
    </location>
</feature>
<accession>A0ABN2SAW3</accession>